<dbReference type="Pfam" id="PF03963">
    <property type="entry name" value="FlgD"/>
    <property type="match status" value="1"/>
</dbReference>
<evidence type="ECO:0000259" key="6">
    <source>
        <dbReference type="Pfam" id="PF13860"/>
    </source>
</evidence>
<dbReference type="Gene3D" id="2.30.30.910">
    <property type="match status" value="1"/>
</dbReference>
<name>F2LTI2_HIPMA</name>
<dbReference type="InterPro" id="IPR025965">
    <property type="entry name" value="FlgD/Vpr_Ig-like"/>
</dbReference>
<keyword evidence="7" id="KW-0966">Cell projection</keyword>
<comment type="similarity">
    <text evidence="1 5">Belongs to the FlgD family.</text>
</comment>
<dbReference type="AlphaFoldDB" id="F2LTI2"/>
<reference evidence="8" key="2">
    <citation type="submission" date="2011-03" db="EMBL/GenBank/DDBJ databases">
        <title>The complete genome of Hippea maritima DSM 10411.</title>
        <authorList>
            <consortium name="US DOE Joint Genome Institute (JGI-PGF)"/>
            <person name="Lucas S."/>
            <person name="Copeland A."/>
            <person name="Lapidus A."/>
            <person name="Bruce D."/>
            <person name="Goodwin L."/>
            <person name="Pitluck S."/>
            <person name="Peters L."/>
            <person name="Kyrpides N."/>
            <person name="Mavromatis K."/>
            <person name="Pagani I."/>
            <person name="Ivanova N."/>
            <person name="Mikhailova N."/>
            <person name="Lu M."/>
            <person name="Detter J.C."/>
            <person name="Tapia R."/>
            <person name="Han C."/>
            <person name="Land M."/>
            <person name="Hauser L."/>
            <person name="Markowitz V."/>
            <person name="Cheng J.-F."/>
            <person name="Hugenholtz P."/>
            <person name="Woyke T."/>
            <person name="Wu D."/>
            <person name="Spring S."/>
            <person name="Schroeder M."/>
            <person name="Brambilla E."/>
            <person name="Klenk H.-P."/>
            <person name="Eisen J.A."/>
        </authorList>
    </citation>
    <scope>NUCLEOTIDE SEQUENCE [LARGE SCALE GENOMIC DNA]</scope>
    <source>
        <strain evidence="8">ATCC 700847 / DSM 10411 / MH2</strain>
    </source>
</reference>
<protein>
    <recommendedName>
        <fullName evidence="2 5">Basal-body rod modification protein FlgD</fullName>
    </recommendedName>
</protein>
<keyword evidence="7" id="KW-0969">Cilium</keyword>
<evidence type="ECO:0000256" key="5">
    <source>
        <dbReference type="RuleBase" id="RU362076"/>
    </source>
</evidence>
<organism evidence="7 8">
    <name type="scientific">Hippea maritima (strain ATCC 700847 / DSM 10411 / MH2)</name>
    <dbReference type="NCBI Taxonomy" id="760142"/>
    <lineage>
        <taxon>Bacteria</taxon>
        <taxon>Pseudomonadati</taxon>
        <taxon>Campylobacterota</taxon>
        <taxon>Desulfurellia</taxon>
        <taxon>Desulfurellales</taxon>
        <taxon>Hippeaceae</taxon>
        <taxon>Hippea</taxon>
    </lineage>
</organism>
<sequence length="226" mass="24665">MDIASIANQANIAESMNSDKVANPKATIDKEGFLKLLVAQLRYQDPLNPMNNDQFIQENTMFSQLEQLMNMSKSMNKFMGDLKGNPKEYAASYLGKYISTGENKINVSSNYIDRVNFTLSKDAKVTIHISNSKGEDIADIDLGKVKAGAHSYTWNGKDNKGNSVANGVYSVRIDADYGDGVPVPLDRSVGKVVSVKFDADKTILITDTGKIIPLSEVQSISEGGSR</sequence>
<gene>
    <name evidence="7" type="ordered locus">Hipma_0330</name>
</gene>
<dbReference type="InParanoid" id="F2LTI2"/>
<accession>F2LTI2</accession>
<evidence type="ECO:0000256" key="3">
    <source>
        <dbReference type="ARBA" id="ARBA00022795"/>
    </source>
</evidence>
<evidence type="ECO:0000256" key="2">
    <source>
        <dbReference type="ARBA" id="ARBA00016013"/>
    </source>
</evidence>
<dbReference type="EMBL" id="CP002606">
    <property type="protein sequence ID" value="AEA33307.1"/>
    <property type="molecule type" value="Genomic_DNA"/>
</dbReference>
<dbReference type="Gene3D" id="2.60.40.4070">
    <property type="match status" value="1"/>
</dbReference>
<keyword evidence="7" id="KW-0282">Flagellum</keyword>
<keyword evidence="8" id="KW-1185">Reference proteome</keyword>
<dbReference type="OrthoDB" id="9785233at2"/>
<evidence type="ECO:0000313" key="7">
    <source>
        <dbReference type="EMBL" id="AEA33307.1"/>
    </source>
</evidence>
<dbReference type="HOGENOM" id="CLU_047535_0_1_7"/>
<proteinExistence type="inferred from homology"/>
<dbReference type="Pfam" id="PF13860">
    <property type="entry name" value="FlgD_ig"/>
    <property type="match status" value="1"/>
</dbReference>
<dbReference type="STRING" id="760142.Hipma_0330"/>
<dbReference type="RefSeq" id="WP_013681351.1">
    <property type="nucleotide sequence ID" value="NC_015318.1"/>
</dbReference>
<feature type="domain" description="FlgD/Vpr Ig-like" evidence="6">
    <location>
        <begin position="114"/>
        <end position="178"/>
    </location>
</feature>
<evidence type="ECO:0000256" key="1">
    <source>
        <dbReference type="ARBA" id="ARBA00010577"/>
    </source>
</evidence>
<dbReference type="eggNOG" id="COG1843">
    <property type="taxonomic scope" value="Bacteria"/>
</dbReference>
<dbReference type="Proteomes" id="UP000008139">
    <property type="component" value="Chromosome"/>
</dbReference>
<evidence type="ECO:0000256" key="4">
    <source>
        <dbReference type="ARBA" id="ARBA00024746"/>
    </source>
</evidence>
<dbReference type="GO" id="GO:0044781">
    <property type="term" value="P:bacterial-type flagellum organization"/>
    <property type="evidence" value="ECO:0007669"/>
    <property type="project" value="UniProtKB-UniRule"/>
</dbReference>
<keyword evidence="3 5" id="KW-1005">Bacterial flagellum biogenesis</keyword>
<comment type="function">
    <text evidence="4 5">Required for flagellar hook formation. May act as a scaffolding protein.</text>
</comment>
<dbReference type="InterPro" id="IPR005648">
    <property type="entry name" value="FlgD"/>
</dbReference>
<reference evidence="7 8" key="1">
    <citation type="journal article" date="2011" name="Stand. Genomic Sci.">
        <title>Complete genome sequence of the thermophilic sulfur-reducer Hippea maritima type strain (MH(2)).</title>
        <authorList>
            <person name="Huntemann M."/>
            <person name="Lu M."/>
            <person name="Nolan M."/>
            <person name="Lapidus A."/>
            <person name="Lucas S."/>
            <person name="Hammon N."/>
            <person name="Deshpande S."/>
            <person name="Cheng J.F."/>
            <person name="Tapia R."/>
            <person name="Han C."/>
            <person name="Goodwin L."/>
            <person name="Pitluck S."/>
            <person name="Liolios K."/>
            <person name="Pagani I."/>
            <person name="Ivanova N."/>
            <person name="Ovchinikova G."/>
            <person name="Pati A."/>
            <person name="Chen A."/>
            <person name="Palaniappan K."/>
            <person name="Land M."/>
            <person name="Hauser L."/>
            <person name="Jeffries C.D."/>
            <person name="Detter J.C."/>
            <person name="Brambilla E.M."/>
            <person name="Rohde M."/>
            <person name="Spring S."/>
            <person name="Goker M."/>
            <person name="Woyke T."/>
            <person name="Bristow J."/>
            <person name="Eisen J.A."/>
            <person name="Markowitz V."/>
            <person name="Hugenholtz P."/>
            <person name="Kyrpides N.C."/>
            <person name="Klenk H.P."/>
            <person name="Mavromatis K."/>
        </authorList>
    </citation>
    <scope>NUCLEOTIDE SEQUENCE [LARGE SCALE GENOMIC DNA]</scope>
    <source>
        <strain evidence="8">ATCC 700847 / DSM 10411 / MH2</strain>
    </source>
</reference>
<evidence type="ECO:0000313" key="8">
    <source>
        <dbReference type="Proteomes" id="UP000008139"/>
    </source>
</evidence>
<dbReference type="KEGG" id="hmr:Hipma_0330"/>
<dbReference type="FunCoup" id="F2LTI2">
    <property type="interactions" value="106"/>
</dbReference>